<organism evidence="1 2">
    <name type="scientific">Podospora aff. communis PSN243</name>
    <dbReference type="NCBI Taxonomy" id="3040156"/>
    <lineage>
        <taxon>Eukaryota</taxon>
        <taxon>Fungi</taxon>
        <taxon>Dikarya</taxon>
        <taxon>Ascomycota</taxon>
        <taxon>Pezizomycotina</taxon>
        <taxon>Sordariomycetes</taxon>
        <taxon>Sordariomycetidae</taxon>
        <taxon>Sordariales</taxon>
        <taxon>Podosporaceae</taxon>
        <taxon>Podospora</taxon>
    </lineage>
</organism>
<protein>
    <recommendedName>
        <fullName evidence="3">BTB domain-containing protein</fullName>
    </recommendedName>
</protein>
<dbReference type="EMBL" id="MU865920">
    <property type="protein sequence ID" value="KAK4453508.1"/>
    <property type="molecule type" value="Genomic_DNA"/>
</dbReference>
<gene>
    <name evidence="1" type="ORF">QBC34DRAFT_376408</name>
</gene>
<dbReference type="SUPFAM" id="SSF54695">
    <property type="entry name" value="POZ domain"/>
    <property type="match status" value="1"/>
</dbReference>
<comment type="caution">
    <text evidence="1">The sequence shown here is derived from an EMBL/GenBank/DDBJ whole genome shotgun (WGS) entry which is preliminary data.</text>
</comment>
<proteinExistence type="predicted"/>
<keyword evidence="2" id="KW-1185">Reference proteome</keyword>
<reference evidence="1" key="2">
    <citation type="submission" date="2023-05" db="EMBL/GenBank/DDBJ databases">
        <authorList>
            <consortium name="Lawrence Berkeley National Laboratory"/>
            <person name="Steindorff A."/>
            <person name="Hensen N."/>
            <person name="Bonometti L."/>
            <person name="Westerberg I."/>
            <person name="Brannstrom I.O."/>
            <person name="Guillou S."/>
            <person name="Cros-Aarteil S."/>
            <person name="Calhoun S."/>
            <person name="Haridas S."/>
            <person name="Kuo A."/>
            <person name="Mondo S."/>
            <person name="Pangilinan J."/>
            <person name="Riley R."/>
            <person name="Labutti K."/>
            <person name="Andreopoulos B."/>
            <person name="Lipzen A."/>
            <person name="Chen C."/>
            <person name="Yanf M."/>
            <person name="Daum C."/>
            <person name="Ng V."/>
            <person name="Clum A."/>
            <person name="Ohm R."/>
            <person name="Martin F."/>
            <person name="Silar P."/>
            <person name="Natvig D."/>
            <person name="Lalanne C."/>
            <person name="Gautier V."/>
            <person name="Ament-Velasquez S.L."/>
            <person name="Kruys A."/>
            <person name="Hutchinson M.I."/>
            <person name="Powell A.J."/>
            <person name="Barry K."/>
            <person name="Miller A.N."/>
            <person name="Grigoriev I.V."/>
            <person name="Debuchy R."/>
            <person name="Gladieux P."/>
            <person name="Thoren M.H."/>
            <person name="Johannesson H."/>
        </authorList>
    </citation>
    <scope>NUCLEOTIDE SEQUENCE</scope>
    <source>
        <strain evidence="1">PSN243</strain>
    </source>
</reference>
<dbReference type="AlphaFoldDB" id="A0AAV9H207"/>
<sequence length="339" mass="37465">MAKRKAAEALDVDNFVFASPSDTLITLTNPNAPFAVRDSEGSEGSRDPFKTPHQALTFQVSSQHLINASPFFKAALTGGWAESSTVNGSGHREIAAQDWDVKAFRIVMDIVHGRTKLLPRAVSVELLCKIAVVVDYYQLRDAAHFFLRSWAGLLDYYKDVATSRNGVRRNLVMWIFIAHMVENRQLFKQVTRSAGELSEGRLLSLGLPIPEWIIDGIEEQRERALYRVAEELGYIKQDLMDGHYTCDSHCRTMTVGLLAQHLYAHSLEPDVSLGAPYHGHSPDSVMSSALALEQSGSCYLGAGRPGSCEVSLFRILCDGLAPCLPEIQGLELSQPLDCE</sequence>
<dbReference type="Proteomes" id="UP001321760">
    <property type="component" value="Unassembled WGS sequence"/>
</dbReference>
<accession>A0AAV9H207</accession>
<name>A0AAV9H207_9PEZI</name>
<evidence type="ECO:0000313" key="1">
    <source>
        <dbReference type="EMBL" id="KAK4453508.1"/>
    </source>
</evidence>
<reference evidence="1" key="1">
    <citation type="journal article" date="2023" name="Mol. Phylogenet. Evol.">
        <title>Genome-scale phylogeny and comparative genomics of the fungal order Sordariales.</title>
        <authorList>
            <person name="Hensen N."/>
            <person name="Bonometti L."/>
            <person name="Westerberg I."/>
            <person name="Brannstrom I.O."/>
            <person name="Guillou S."/>
            <person name="Cros-Aarteil S."/>
            <person name="Calhoun S."/>
            <person name="Haridas S."/>
            <person name="Kuo A."/>
            <person name="Mondo S."/>
            <person name="Pangilinan J."/>
            <person name="Riley R."/>
            <person name="LaButti K."/>
            <person name="Andreopoulos B."/>
            <person name="Lipzen A."/>
            <person name="Chen C."/>
            <person name="Yan M."/>
            <person name="Daum C."/>
            <person name="Ng V."/>
            <person name="Clum A."/>
            <person name="Steindorff A."/>
            <person name="Ohm R.A."/>
            <person name="Martin F."/>
            <person name="Silar P."/>
            <person name="Natvig D.O."/>
            <person name="Lalanne C."/>
            <person name="Gautier V."/>
            <person name="Ament-Velasquez S.L."/>
            <person name="Kruys A."/>
            <person name="Hutchinson M.I."/>
            <person name="Powell A.J."/>
            <person name="Barry K."/>
            <person name="Miller A.N."/>
            <person name="Grigoriev I.V."/>
            <person name="Debuchy R."/>
            <person name="Gladieux P."/>
            <person name="Hiltunen Thoren M."/>
            <person name="Johannesson H."/>
        </authorList>
    </citation>
    <scope>NUCLEOTIDE SEQUENCE</scope>
    <source>
        <strain evidence="1">PSN243</strain>
    </source>
</reference>
<evidence type="ECO:0000313" key="2">
    <source>
        <dbReference type="Proteomes" id="UP001321760"/>
    </source>
</evidence>
<dbReference type="InterPro" id="IPR011333">
    <property type="entry name" value="SKP1/BTB/POZ_sf"/>
</dbReference>
<dbReference type="Gene3D" id="3.30.710.10">
    <property type="entry name" value="Potassium Channel Kv1.1, Chain A"/>
    <property type="match status" value="1"/>
</dbReference>
<evidence type="ECO:0008006" key="3">
    <source>
        <dbReference type="Google" id="ProtNLM"/>
    </source>
</evidence>